<dbReference type="PANTHER" id="PTHR14773:SF0">
    <property type="entry name" value="WD REPEAT-CONTAINING PROTEIN 76"/>
    <property type="match status" value="1"/>
</dbReference>
<dbReference type="AlphaFoldDB" id="E9GM45"/>
<keyword evidence="1" id="KW-0853">WD repeat</keyword>
<dbReference type="InterPro" id="IPR015943">
    <property type="entry name" value="WD40/YVTN_repeat-like_dom_sf"/>
</dbReference>
<feature type="compositionally biased region" description="Basic residues" evidence="3">
    <location>
        <begin position="223"/>
        <end position="243"/>
    </location>
</feature>
<dbReference type="Proteomes" id="UP000000305">
    <property type="component" value="Unassembled WGS sequence"/>
</dbReference>
<dbReference type="STRING" id="6669.E9GM45"/>
<accession>E9GM45</accession>
<gene>
    <name evidence="4" type="ORF">DAPPUDRAFT_319557</name>
</gene>
<dbReference type="OrthoDB" id="1930760at2759"/>
<feature type="region of interest" description="Disordered" evidence="3">
    <location>
        <begin position="195"/>
        <end position="243"/>
    </location>
</feature>
<name>E9GM45_DAPPU</name>
<keyword evidence="2" id="KW-0677">Repeat</keyword>
<dbReference type="eggNOG" id="KOG4328">
    <property type="taxonomic scope" value="Eukaryota"/>
</dbReference>
<evidence type="ECO:0000256" key="3">
    <source>
        <dbReference type="SAM" id="MobiDB-lite"/>
    </source>
</evidence>
<dbReference type="InterPro" id="IPR050853">
    <property type="entry name" value="WD_repeat_DNA-damage-binding"/>
</dbReference>
<sequence length="672" mass="75459">MITSFALCTFAYRCVNALIRTHPLEGFICILKLLCLGNTSDLQLLMSAYLTRRKQFSGDMEDFIDVKVGDRIEEKNVPLGSPEQNNRRVIVTRSKTNNLAASKQLPCFSYELNSAKRRGKPRRNAAVAKKRSHAEVDVEEVVKSPPAKKKNRGISEYELEVQKNIEERKKMFEMLKFGDAKQEFLDVLRNQRKRKVDEVKEDIDENDVPVKRGRPKSGESRPKKAKVEKKKSLPARTSSRVRKSTTFYGLQENETIASSPSDSSVSDSSMLDVSNESLLEMCNQPCKMKLRSRRNRDKVIPVTESSTKDDLKSDEMLTNEFDSNATGAPMTLKNTFADQSSVDESSDFVRGIIPFLEKGDSYERVSMPNDLQEFVQLMKTLQLSDDGISSLSSTGNRFWDIDHETDFRRSRAYDVHNSHVTGLSFDKFNPLRLFSTGQDGFIYNTSEASKDVFPTCHLQKDPSTLIVSRADGQVVTVDMRILPTIGEQRLKCFNGKIVGLSHHPLNENLIMASSVNGEVGVFDLRNVQPNLSDIDGFTNPVLNFPLIGSRISGSFFSTLAGEYALITGKNVVEVYDLHEGVAKRLTNWNSTLSQRNTVLSRAIWHPLRDDVCIATGSDESIDMLSVPNCEILHSFEKRETSVCPIVNVFHPSAPVLASGCSRIYLHRPPVSS</sequence>
<dbReference type="GO" id="GO:0003677">
    <property type="term" value="F:DNA binding"/>
    <property type="evidence" value="ECO:0000318"/>
    <property type="project" value="GO_Central"/>
</dbReference>
<dbReference type="InParanoid" id="E9GM45"/>
<dbReference type="GO" id="GO:2000001">
    <property type="term" value="P:regulation of DNA damage checkpoint"/>
    <property type="evidence" value="ECO:0000318"/>
    <property type="project" value="GO_Central"/>
</dbReference>
<dbReference type="InterPro" id="IPR036322">
    <property type="entry name" value="WD40_repeat_dom_sf"/>
</dbReference>
<keyword evidence="5" id="KW-1185">Reference proteome</keyword>
<proteinExistence type="predicted"/>
<evidence type="ECO:0000256" key="2">
    <source>
        <dbReference type="ARBA" id="ARBA00022737"/>
    </source>
</evidence>
<evidence type="ECO:0000256" key="1">
    <source>
        <dbReference type="ARBA" id="ARBA00022574"/>
    </source>
</evidence>
<evidence type="ECO:0008006" key="6">
    <source>
        <dbReference type="Google" id="ProtNLM"/>
    </source>
</evidence>
<organism evidence="4 5">
    <name type="scientific">Daphnia pulex</name>
    <name type="common">Water flea</name>
    <dbReference type="NCBI Taxonomy" id="6669"/>
    <lineage>
        <taxon>Eukaryota</taxon>
        <taxon>Metazoa</taxon>
        <taxon>Ecdysozoa</taxon>
        <taxon>Arthropoda</taxon>
        <taxon>Crustacea</taxon>
        <taxon>Branchiopoda</taxon>
        <taxon>Diplostraca</taxon>
        <taxon>Cladocera</taxon>
        <taxon>Anomopoda</taxon>
        <taxon>Daphniidae</taxon>
        <taxon>Daphnia</taxon>
    </lineage>
</organism>
<dbReference type="PhylomeDB" id="E9GM45"/>
<evidence type="ECO:0000313" key="4">
    <source>
        <dbReference type="EMBL" id="EFX79300.1"/>
    </source>
</evidence>
<dbReference type="HOGENOM" id="CLU_408965_0_0_1"/>
<evidence type="ECO:0000313" key="5">
    <source>
        <dbReference type="Proteomes" id="UP000000305"/>
    </source>
</evidence>
<protein>
    <recommendedName>
        <fullName evidence="6">WD repeat-containing protein 76</fullName>
    </recommendedName>
</protein>
<dbReference type="OMA" id="NENLIMA"/>
<dbReference type="GO" id="GO:0005634">
    <property type="term" value="C:nucleus"/>
    <property type="evidence" value="ECO:0000318"/>
    <property type="project" value="GO_Central"/>
</dbReference>
<dbReference type="PANTHER" id="PTHR14773">
    <property type="entry name" value="WD REPEAT-CONTAINING PROTEIN 76"/>
    <property type="match status" value="1"/>
</dbReference>
<dbReference type="EMBL" id="GL732552">
    <property type="protein sequence ID" value="EFX79300.1"/>
    <property type="molecule type" value="Genomic_DNA"/>
</dbReference>
<dbReference type="SUPFAM" id="SSF50978">
    <property type="entry name" value="WD40 repeat-like"/>
    <property type="match status" value="1"/>
</dbReference>
<reference evidence="4 5" key="1">
    <citation type="journal article" date="2011" name="Science">
        <title>The ecoresponsive genome of Daphnia pulex.</title>
        <authorList>
            <person name="Colbourne J.K."/>
            <person name="Pfrender M.E."/>
            <person name="Gilbert D."/>
            <person name="Thomas W.K."/>
            <person name="Tucker A."/>
            <person name="Oakley T.H."/>
            <person name="Tokishita S."/>
            <person name="Aerts A."/>
            <person name="Arnold G.J."/>
            <person name="Basu M.K."/>
            <person name="Bauer D.J."/>
            <person name="Caceres C.E."/>
            <person name="Carmel L."/>
            <person name="Casola C."/>
            <person name="Choi J.H."/>
            <person name="Detter J.C."/>
            <person name="Dong Q."/>
            <person name="Dusheyko S."/>
            <person name="Eads B.D."/>
            <person name="Frohlich T."/>
            <person name="Geiler-Samerotte K.A."/>
            <person name="Gerlach D."/>
            <person name="Hatcher P."/>
            <person name="Jogdeo S."/>
            <person name="Krijgsveld J."/>
            <person name="Kriventseva E.V."/>
            <person name="Kultz D."/>
            <person name="Laforsch C."/>
            <person name="Lindquist E."/>
            <person name="Lopez J."/>
            <person name="Manak J.R."/>
            <person name="Muller J."/>
            <person name="Pangilinan J."/>
            <person name="Patwardhan R.P."/>
            <person name="Pitluck S."/>
            <person name="Pritham E.J."/>
            <person name="Rechtsteiner A."/>
            <person name="Rho M."/>
            <person name="Rogozin I.B."/>
            <person name="Sakarya O."/>
            <person name="Salamov A."/>
            <person name="Schaack S."/>
            <person name="Shapiro H."/>
            <person name="Shiga Y."/>
            <person name="Skalitzky C."/>
            <person name="Smith Z."/>
            <person name="Souvorov A."/>
            <person name="Sung W."/>
            <person name="Tang Z."/>
            <person name="Tsuchiya D."/>
            <person name="Tu H."/>
            <person name="Vos H."/>
            <person name="Wang M."/>
            <person name="Wolf Y.I."/>
            <person name="Yamagata H."/>
            <person name="Yamada T."/>
            <person name="Ye Y."/>
            <person name="Shaw J.R."/>
            <person name="Andrews J."/>
            <person name="Crease T.J."/>
            <person name="Tang H."/>
            <person name="Lucas S.M."/>
            <person name="Robertson H.M."/>
            <person name="Bork P."/>
            <person name="Koonin E.V."/>
            <person name="Zdobnov E.M."/>
            <person name="Grigoriev I.V."/>
            <person name="Lynch M."/>
            <person name="Boore J.L."/>
        </authorList>
    </citation>
    <scope>NUCLEOTIDE SEQUENCE [LARGE SCALE GENOMIC DNA]</scope>
</reference>
<dbReference type="KEGG" id="dpx:DAPPUDRAFT_319557"/>
<dbReference type="Gene3D" id="2.130.10.10">
    <property type="entry name" value="YVTN repeat-like/Quinoprotein amine dehydrogenase"/>
    <property type="match status" value="1"/>
</dbReference>